<organism evidence="1 2">
    <name type="scientific">Brunnivagina elsteri CCALA 953</name>
    <dbReference type="NCBI Taxonomy" id="987040"/>
    <lineage>
        <taxon>Bacteria</taxon>
        <taxon>Bacillati</taxon>
        <taxon>Cyanobacteriota</taxon>
        <taxon>Cyanophyceae</taxon>
        <taxon>Nostocales</taxon>
        <taxon>Calotrichaceae</taxon>
        <taxon>Brunnivagina</taxon>
    </lineage>
</organism>
<dbReference type="GO" id="GO:0016832">
    <property type="term" value="F:aldehyde-lyase activity"/>
    <property type="evidence" value="ECO:0007669"/>
    <property type="project" value="InterPro"/>
</dbReference>
<dbReference type="Pfam" id="PF03894">
    <property type="entry name" value="XFP"/>
    <property type="match status" value="1"/>
</dbReference>
<evidence type="ECO:0000313" key="2">
    <source>
        <dbReference type="Proteomes" id="UP000218238"/>
    </source>
</evidence>
<dbReference type="AlphaFoldDB" id="A0A2A2TA98"/>
<dbReference type="GO" id="GO:0005975">
    <property type="term" value="P:carbohydrate metabolic process"/>
    <property type="evidence" value="ECO:0007669"/>
    <property type="project" value="InterPro"/>
</dbReference>
<dbReference type="Proteomes" id="UP000218238">
    <property type="component" value="Unassembled WGS sequence"/>
</dbReference>
<protein>
    <submittedName>
        <fullName evidence="1">Uncharacterized protein</fullName>
    </submittedName>
</protein>
<proteinExistence type="predicted"/>
<dbReference type="OrthoDB" id="9768449at2"/>
<name>A0A2A2TA98_9CYAN</name>
<dbReference type="InterPro" id="IPR005593">
    <property type="entry name" value="Xul5P/Fru6P_PKetolase"/>
</dbReference>
<accession>A0A2A2TA98</accession>
<sequence>MASLNYLLTSHVWQQDHNGFSVLSKNGTSVKKGILKTPEIAIKLNANRLYVPIILNSLSTIPVALS</sequence>
<gene>
    <name evidence="1" type="ORF">CK510_29310</name>
</gene>
<evidence type="ECO:0000313" key="1">
    <source>
        <dbReference type="EMBL" id="PAX45952.1"/>
    </source>
</evidence>
<reference evidence="1 2" key="1">
    <citation type="submission" date="2017-08" db="EMBL/GenBank/DDBJ databases">
        <title>Draft genome sequence of filamentous cyanobacterium Calothrix elsteri CCALA 953.</title>
        <authorList>
            <person name="Gagunashvili A.N."/>
            <person name="Elster J."/>
            <person name="Andresson O.S."/>
        </authorList>
    </citation>
    <scope>NUCLEOTIDE SEQUENCE [LARGE SCALE GENOMIC DNA]</scope>
    <source>
        <strain evidence="1 2">CCALA 953</strain>
    </source>
</reference>
<comment type="caution">
    <text evidence="1">The sequence shown here is derived from an EMBL/GenBank/DDBJ whole genome shotgun (WGS) entry which is preliminary data.</text>
</comment>
<keyword evidence="2" id="KW-1185">Reference proteome</keyword>
<dbReference type="Gene3D" id="3.40.50.970">
    <property type="match status" value="1"/>
</dbReference>
<dbReference type="EMBL" id="NTFS01000631">
    <property type="protein sequence ID" value="PAX45952.1"/>
    <property type="molecule type" value="Genomic_DNA"/>
</dbReference>